<dbReference type="Proteomes" id="UP000565572">
    <property type="component" value="Unassembled WGS sequence"/>
</dbReference>
<dbReference type="SUPFAM" id="SSF53850">
    <property type="entry name" value="Periplasmic binding protein-like II"/>
    <property type="match status" value="1"/>
</dbReference>
<dbReference type="InterPro" id="IPR005119">
    <property type="entry name" value="LysR_subst-bd"/>
</dbReference>
<evidence type="ECO:0000256" key="3">
    <source>
        <dbReference type="ARBA" id="ARBA00023125"/>
    </source>
</evidence>
<gene>
    <name evidence="6" type="ORF">FHX39_000700</name>
</gene>
<dbReference type="FunFam" id="1.10.10.10:FF:000001">
    <property type="entry name" value="LysR family transcriptional regulator"/>
    <property type="match status" value="1"/>
</dbReference>
<evidence type="ECO:0000256" key="1">
    <source>
        <dbReference type="ARBA" id="ARBA00009437"/>
    </source>
</evidence>
<comment type="similarity">
    <text evidence="1">Belongs to the LysR transcriptional regulatory family.</text>
</comment>
<name>A0A7W5JSW7_9ACTN</name>
<protein>
    <submittedName>
        <fullName evidence="6">DNA-binding transcriptional LysR family regulator</fullName>
    </submittedName>
</protein>
<evidence type="ECO:0000259" key="5">
    <source>
        <dbReference type="PROSITE" id="PS50931"/>
    </source>
</evidence>
<dbReference type="Pfam" id="PF03466">
    <property type="entry name" value="LysR_substrate"/>
    <property type="match status" value="1"/>
</dbReference>
<dbReference type="SUPFAM" id="SSF46785">
    <property type="entry name" value="Winged helix' DNA-binding domain"/>
    <property type="match status" value="1"/>
</dbReference>
<evidence type="ECO:0000313" key="6">
    <source>
        <dbReference type="EMBL" id="MBB3325756.1"/>
    </source>
</evidence>
<comment type="caution">
    <text evidence="6">The sequence shown here is derived from an EMBL/GenBank/DDBJ whole genome shotgun (WGS) entry which is preliminary data.</text>
</comment>
<sequence>MSTTSLRVLREVAERGSFSAAAVELGYTQSGISRQVAVLEQEVGHRLFERRTAGVRLTPAGQALLRHAAVVLDELEAARRELAGESAGRTEVRLGAIISAGAVLVPQALKALRLRAPGLAVTTREGTTPALVRAVRAGSLDLAVVTARPPFRPPDDELPALEVETLAEARLLVAVPAAGRFAGRTSVEVAELADVDWIASPGTGSEPLLGVWPGLAGRPRVAHSAKDWLTKLHLVAAGCGLTTIPANLAPVLPEGVQMLEVTDGTDERRRLLAVRPPGDPAPAIEAVLRALRDVARNAP</sequence>
<dbReference type="Gene3D" id="1.10.10.10">
    <property type="entry name" value="Winged helix-like DNA-binding domain superfamily/Winged helix DNA-binding domain"/>
    <property type="match status" value="1"/>
</dbReference>
<dbReference type="InterPro" id="IPR036388">
    <property type="entry name" value="WH-like_DNA-bd_sf"/>
</dbReference>
<organism evidence="6 7">
    <name type="scientific">Microlunatus antarcticus</name>
    <dbReference type="NCBI Taxonomy" id="53388"/>
    <lineage>
        <taxon>Bacteria</taxon>
        <taxon>Bacillati</taxon>
        <taxon>Actinomycetota</taxon>
        <taxon>Actinomycetes</taxon>
        <taxon>Propionibacteriales</taxon>
        <taxon>Propionibacteriaceae</taxon>
        <taxon>Microlunatus</taxon>
    </lineage>
</organism>
<dbReference type="PROSITE" id="PS50931">
    <property type="entry name" value="HTH_LYSR"/>
    <property type="match status" value="1"/>
</dbReference>
<accession>A0A7W5JSW7</accession>
<dbReference type="RefSeq" id="WP_198423244.1">
    <property type="nucleotide sequence ID" value="NZ_JACHZG010000001.1"/>
</dbReference>
<dbReference type="PRINTS" id="PR00039">
    <property type="entry name" value="HTHLYSR"/>
</dbReference>
<dbReference type="InterPro" id="IPR036390">
    <property type="entry name" value="WH_DNA-bd_sf"/>
</dbReference>
<feature type="domain" description="HTH lysR-type" evidence="5">
    <location>
        <begin position="1"/>
        <end position="58"/>
    </location>
</feature>
<dbReference type="Gene3D" id="3.40.190.10">
    <property type="entry name" value="Periplasmic binding protein-like II"/>
    <property type="match status" value="2"/>
</dbReference>
<dbReference type="InterPro" id="IPR000847">
    <property type="entry name" value="LysR_HTH_N"/>
</dbReference>
<proteinExistence type="inferred from homology"/>
<dbReference type="GO" id="GO:0003677">
    <property type="term" value="F:DNA binding"/>
    <property type="evidence" value="ECO:0007669"/>
    <property type="project" value="UniProtKB-KW"/>
</dbReference>
<dbReference type="Pfam" id="PF00126">
    <property type="entry name" value="HTH_1"/>
    <property type="match status" value="1"/>
</dbReference>
<evidence type="ECO:0000256" key="2">
    <source>
        <dbReference type="ARBA" id="ARBA00023015"/>
    </source>
</evidence>
<dbReference type="PANTHER" id="PTHR30346">
    <property type="entry name" value="TRANSCRIPTIONAL DUAL REGULATOR HCAR-RELATED"/>
    <property type="match status" value="1"/>
</dbReference>
<dbReference type="AlphaFoldDB" id="A0A7W5JSW7"/>
<evidence type="ECO:0000313" key="7">
    <source>
        <dbReference type="Proteomes" id="UP000565572"/>
    </source>
</evidence>
<evidence type="ECO:0000256" key="4">
    <source>
        <dbReference type="ARBA" id="ARBA00023163"/>
    </source>
</evidence>
<dbReference type="GO" id="GO:0032993">
    <property type="term" value="C:protein-DNA complex"/>
    <property type="evidence" value="ECO:0007669"/>
    <property type="project" value="TreeGrafter"/>
</dbReference>
<keyword evidence="2" id="KW-0805">Transcription regulation</keyword>
<dbReference type="GO" id="GO:0003700">
    <property type="term" value="F:DNA-binding transcription factor activity"/>
    <property type="evidence" value="ECO:0007669"/>
    <property type="project" value="InterPro"/>
</dbReference>
<keyword evidence="4" id="KW-0804">Transcription</keyword>
<reference evidence="6 7" key="1">
    <citation type="submission" date="2020-08" db="EMBL/GenBank/DDBJ databases">
        <title>Sequencing the genomes of 1000 actinobacteria strains.</title>
        <authorList>
            <person name="Klenk H.-P."/>
        </authorList>
    </citation>
    <scope>NUCLEOTIDE SEQUENCE [LARGE SCALE GENOMIC DNA]</scope>
    <source>
        <strain evidence="6 7">DSM 11053</strain>
    </source>
</reference>
<keyword evidence="3 6" id="KW-0238">DNA-binding</keyword>
<dbReference type="EMBL" id="JACHZG010000001">
    <property type="protein sequence ID" value="MBB3325756.1"/>
    <property type="molecule type" value="Genomic_DNA"/>
</dbReference>
<keyword evidence="7" id="KW-1185">Reference proteome</keyword>
<dbReference type="PANTHER" id="PTHR30346:SF29">
    <property type="entry name" value="LYSR SUBSTRATE-BINDING"/>
    <property type="match status" value="1"/>
</dbReference>